<dbReference type="Proteomes" id="UP001370490">
    <property type="component" value="Unassembled WGS sequence"/>
</dbReference>
<keyword evidence="3" id="KW-1185">Reference proteome</keyword>
<organism evidence="2 3">
    <name type="scientific">Dillenia turbinata</name>
    <dbReference type="NCBI Taxonomy" id="194707"/>
    <lineage>
        <taxon>Eukaryota</taxon>
        <taxon>Viridiplantae</taxon>
        <taxon>Streptophyta</taxon>
        <taxon>Embryophyta</taxon>
        <taxon>Tracheophyta</taxon>
        <taxon>Spermatophyta</taxon>
        <taxon>Magnoliopsida</taxon>
        <taxon>eudicotyledons</taxon>
        <taxon>Gunneridae</taxon>
        <taxon>Pentapetalae</taxon>
        <taxon>Dilleniales</taxon>
        <taxon>Dilleniaceae</taxon>
        <taxon>Dillenia</taxon>
    </lineage>
</organism>
<evidence type="ECO:0000313" key="3">
    <source>
        <dbReference type="Proteomes" id="UP001370490"/>
    </source>
</evidence>
<protein>
    <submittedName>
        <fullName evidence="2">Membrane transport protein</fullName>
    </submittedName>
</protein>
<gene>
    <name evidence="2" type="ORF">RJ641_008894</name>
</gene>
<dbReference type="AlphaFoldDB" id="A0AAN8V442"/>
<name>A0AAN8V442_9MAGN</name>
<comment type="caution">
    <text evidence="2">The sequence shown here is derived from an EMBL/GenBank/DDBJ whole genome shotgun (WGS) entry which is preliminary data.</text>
</comment>
<proteinExistence type="predicted"/>
<feature type="compositionally biased region" description="Basic and acidic residues" evidence="1">
    <location>
        <begin position="114"/>
        <end position="124"/>
    </location>
</feature>
<accession>A0AAN8V442</accession>
<evidence type="ECO:0000256" key="1">
    <source>
        <dbReference type="SAM" id="MobiDB-lite"/>
    </source>
</evidence>
<evidence type="ECO:0000313" key="2">
    <source>
        <dbReference type="EMBL" id="KAK6927175.1"/>
    </source>
</evidence>
<reference evidence="2 3" key="1">
    <citation type="submission" date="2023-12" db="EMBL/GenBank/DDBJ databases">
        <title>A high-quality genome assembly for Dillenia turbinata (Dilleniales).</title>
        <authorList>
            <person name="Chanderbali A."/>
        </authorList>
    </citation>
    <scope>NUCLEOTIDE SEQUENCE [LARGE SCALE GENOMIC DNA]</scope>
    <source>
        <strain evidence="2">LSX21</strain>
        <tissue evidence="2">Leaf</tissue>
    </source>
</reference>
<feature type="region of interest" description="Disordered" evidence="1">
    <location>
        <begin position="103"/>
        <end position="124"/>
    </location>
</feature>
<dbReference type="EMBL" id="JBAMMX010000015">
    <property type="protein sequence ID" value="KAK6927175.1"/>
    <property type="molecule type" value="Genomic_DNA"/>
</dbReference>
<sequence length="124" mass="14196">MFLECFVHKKQAALPEGIVPFVFAKEYNVHPDVLSTGLLPIAHLNVENWFWCRNSERDFRQMHIKHETELTVGKDKAKQAIVITTPGQEVQERRRDRGRTYALTTGVGGKKPAAKAEIERQRPS</sequence>